<dbReference type="Pfam" id="PF00515">
    <property type="entry name" value="TPR_1"/>
    <property type="match status" value="2"/>
</dbReference>
<evidence type="ECO:0000313" key="4">
    <source>
        <dbReference type="EMBL" id="PHX53480.1"/>
    </source>
</evidence>
<dbReference type="AlphaFoldDB" id="A0A2G4EVL9"/>
<proteinExistence type="predicted"/>
<dbReference type="OrthoDB" id="9815010at2"/>
<dbReference type="SUPFAM" id="SSF48452">
    <property type="entry name" value="TPR-like"/>
    <property type="match status" value="1"/>
</dbReference>
<protein>
    <submittedName>
        <fullName evidence="4">Uncharacterized protein</fullName>
    </submittedName>
</protein>
<keyword evidence="5" id="KW-1185">Reference proteome</keyword>
<dbReference type="InterPro" id="IPR019734">
    <property type="entry name" value="TPR_rpt"/>
</dbReference>
<reference evidence="4" key="1">
    <citation type="submission" date="2017-10" db="EMBL/GenBank/DDBJ databases">
        <title>Draft genome sequence of the planktic cyanobacteria Tychonema bourrellyi isolated from alpine lentic freshwater.</title>
        <authorList>
            <person name="Tett A."/>
            <person name="Armanini F."/>
            <person name="Asnicar F."/>
            <person name="Boscaini A."/>
            <person name="Pasolli E."/>
            <person name="Zolfo M."/>
            <person name="Donati C."/>
            <person name="Salmaso N."/>
            <person name="Segata N."/>
        </authorList>
    </citation>
    <scope>NUCLEOTIDE SEQUENCE</scope>
    <source>
        <strain evidence="4">FEM_GT703</strain>
    </source>
</reference>
<comment type="caution">
    <text evidence="4">The sequence shown here is derived from an EMBL/GenBank/DDBJ whole genome shotgun (WGS) entry which is preliminary data.</text>
</comment>
<dbReference type="RefSeq" id="WP_096832211.1">
    <property type="nucleotide sequence ID" value="NZ_NXIB02000192.1"/>
</dbReference>
<organism evidence="4 5">
    <name type="scientific">Tychonema bourrellyi FEM_GT703</name>
    <dbReference type="NCBI Taxonomy" id="2040638"/>
    <lineage>
        <taxon>Bacteria</taxon>
        <taxon>Bacillati</taxon>
        <taxon>Cyanobacteriota</taxon>
        <taxon>Cyanophyceae</taxon>
        <taxon>Oscillatoriophycideae</taxon>
        <taxon>Oscillatoriales</taxon>
        <taxon>Microcoleaceae</taxon>
        <taxon>Tychonema</taxon>
    </lineage>
</organism>
<dbReference type="PROSITE" id="PS50005">
    <property type="entry name" value="TPR"/>
    <property type="match status" value="2"/>
</dbReference>
<gene>
    <name evidence="4" type="ORF">CP500_021315</name>
</gene>
<feature type="repeat" description="TPR" evidence="3">
    <location>
        <begin position="74"/>
        <end position="107"/>
    </location>
</feature>
<dbReference type="EMBL" id="NXIB02000192">
    <property type="protein sequence ID" value="PHX53480.1"/>
    <property type="molecule type" value="Genomic_DNA"/>
</dbReference>
<evidence type="ECO:0000256" key="1">
    <source>
        <dbReference type="ARBA" id="ARBA00022737"/>
    </source>
</evidence>
<keyword evidence="1" id="KW-0677">Repeat</keyword>
<dbReference type="InterPro" id="IPR011990">
    <property type="entry name" value="TPR-like_helical_dom_sf"/>
</dbReference>
<dbReference type="Proteomes" id="UP000226442">
    <property type="component" value="Unassembled WGS sequence"/>
</dbReference>
<dbReference type="PANTHER" id="PTHR44858">
    <property type="entry name" value="TETRATRICOPEPTIDE REPEAT PROTEIN 6"/>
    <property type="match status" value="1"/>
</dbReference>
<dbReference type="Gene3D" id="1.25.40.10">
    <property type="entry name" value="Tetratricopeptide repeat domain"/>
    <property type="match status" value="1"/>
</dbReference>
<name>A0A2G4EVL9_9CYAN</name>
<evidence type="ECO:0000256" key="3">
    <source>
        <dbReference type="PROSITE-ProRule" id="PRU00339"/>
    </source>
</evidence>
<dbReference type="InterPro" id="IPR050498">
    <property type="entry name" value="Ycf3"/>
</dbReference>
<evidence type="ECO:0000313" key="5">
    <source>
        <dbReference type="Proteomes" id="UP000226442"/>
    </source>
</evidence>
<dbReference type="PROSITE" id="PS50293">
    <property type="entry name" value="TPR_REGION"/>
    <property type="match status" value="1"/>
</dbReference>
<accession>A0A2G4EVL9</accession>
<dbReference type="SMART" id="SM00028">
    <property type="entry name" value="TPR"/>
    <property type="match status" value="2"/>
</dbReference>
<evidence type="ECO:0000256" key="2">
    <source>
        <dbReference type="ARBA" id="ARBA00022803"/>
    </source>
</evidence>
<feature type="repeat" description="TPR" evidence="3">
    <location>
        <begin position="108"/>
        <end position="141"/>
    </location>
</feature>
<sequence length="156" mass="17777">MDELSAKALLEDLKNSDETVRDRATTELWRCWFHQKGEYGMQILRRSQVSLDAGDVRHALDLLTKLISEEADFAEAWNRRAVLHYTQGNYKKSIQDCEVVLKLNPIHFGALHGLGLCYAALGEYISAIQAFRRALEIQPFALVNQKLILECTARLS</sequence>
<keyword evidence="2 3" id="KW-0802">TPR repeat</keyword>
<dbReference type="PANTHER" id="PTHR44858:SF1">
    <property type="entry name" value="UDP-N-ACETYLGLUCOSAMINE--PEPTIDE N-ACETYLGLUCOSAMINYLTRANSFERASE SPINDLY-RELATED"/>
    <property type="match status" value="1"/>
</dbReference>